<feature type="non-terminal residue" evidence="5">
    <location>
        <position position="204"/>
    </location>
</feature>
<gene>
    <name evidence="5" type="ORF">DAT39_003995</name>
</gene>
<evidence type="ECO:0000256" key="2">
    <source>
        <dbReference type="SAM" id="MobiDB-lite"/>
    </source>
</evidence>
<feature type="domain" description="TNFR-Cys" evidence="4">
    <location>
        <begin position="17"/>
        <end position="59"/>
    </location>
</feature>
<dbReference type="GO" id="GO:2000406">
    <property type="term" value="P:positive regulation of T cell migration"/>
    <property type="evidence" value="ECO:0007669"/>
    <property type="project" value="TreeGrafter"/>
</dbReference>
<dbReference type="InterPro" id="IPR008063">
    <property type="entry name" value="Fas_rcpt"/>
</dbReference>
<keyword evidence="6" id="KW-1185">Reference proteome</keyword>
<feature type="repeat" description="TNFR-Cys" evidence="1">
    <location>
        <begin position="17"/>
        <end position="59"/>
    </location>
</feature>
<dbReference type="GO" id="GO:0004888">
    <property type="term" value="F:transmembrane signaling receptor activity"/>
    <property type="evidence" value="ECO:0007669"/>
    <property type="project" value="InterPro"/>
</dbReference>
<dbReference type="Proteomes" id="UP000727407">
    <property type="component" value="Unassembled WGS sequence"/>
</dbReference>
<dbReference type="FunFam" id="2.10.50.10:FF:000009">
    <property type="entry name" value="Tumor necrosis factor receptor superfamily member 14"/>
    <property type="match status" value="1"/>
</dbReference>
<evidence type="ECO:0000259" key="4">
    <source>
        <dbReference type="PROSITE" id="PS50050"/>
    </source>
</evidence>
<evidence type="ECO:0000256" key="3">
    <source>
        <dbReference type="SAM" id="Phobius"/>
    </source>
</evidence>
<evidence type="ECO:0000256" key="1">
    <source>
        <dbReference type="PROSITE-ProRule" id="PRU00206"/>
    </source>
</evidence>
<proteinExistence type="predicted"/>
<reference evidence="5" key="1">
    <citation type="submission" date="2020-07" db="EMBL/GenBank/DDBJ databases">
        <title>Clarias magur genome sequencing, assembly and annotation.</title>
        <authorList>
            <person name="Kushwaha B."/>
            <person name="Kumar R."/>
            <person name="Das P."/>
            <person name="Joshi C.G."/>
            <person name="Kumar D."/>
            <person name="Nagpure N.S."/>
            <person name="Pandey M."/>
            <person name="Agarwal S."/>
            <person name="Srivastava S."/>
            <person name="Singh M."/>
            <person name="Sahoo L."/>
            <person name="Jayasankar P."/>
            <person name="Meher P.K."/>
            <person name="Koringa P.G."/>
            <person name="Iquebal M.A."/>
            <person name="Das S.P."/>
            <person name="Bit A."/>
            <person name="Patnaik S."/>
            <person name="Patel N."/>
            <person name="Shah T.M."/>
            <person name="Hinsu A."/>
            <person name="Jena J.K."/>
        </authorList>
    </citation>
    <scope>NUCLEOTIDE SEQUENCE</scope>
    <source>
        <strain evidence="5">CIFAMagur01</strain>
        <tissue evidence="5">Testis</tissue>
    </source>
</reference>
<dbReference type="Gene3D" id="2.10.50.10">
    <property type="entry name" value="Tumor Necrosis Factor Receptor, subunit A, domain 2"/>
    <property type="match status" value="3"/>
</dbReference>
<sequence>TRVYRHCTEYTSTTCVPCVDATFTSEPNGLPSCFICAICDPEQGLKVKTACTQTSNTECGPLEGFYCTNIEKGSCTQAVEHTKCSPGQYIKQKGTAHKDAECAGCKNGTYSDGSQEICKQHTKCEDLGLTEIKPGTTMSDVECGSKIKVDLIAGIIIAIVVLAVALVILFKMRHKFGKHAVRNPETETGEDTGEAGSGRPFLLH</sequence>
<dbReference type="PRINTS" id="PR01680">
    <property type="entry name" value="TNFACTORR6"/>
</dbReference>
<dbReference type="GO" id="GO:0046642">
    <property type="term" value="P:negative regulation of alpha-beta T cell proliferation"/>
    <property type="evidence" value="ECO:0007669"/>
    <property type="project" value="TreeGrafter"/>
</dbReference>
<keyword evidence="3" id="KW-1133">Transmembrane helix</keyword>
<protein>
    <submittedName>
        <fullName evidence="5">Tumor necrosis factor receptor superfamily member 5-like isoform X1</fullName>
    </submittedName>
</protein>
<accession>A0A8J4U6Z7</accession>
<dbReference type="AlphaFoldDB" id="A0A8J4U6Z7"/>
<organism evidence="5 6">
    <name type="scientific">Clarias magur</name>
    <name type="common">Asian catfish</name>
    <name type="synonym">Macropteronotus magur</name>
    <dbReference type="NCBI Taxonomy" id="1594786"/>
    <lineage>
        <taxon>Eukaryota</taxon>
        <taxon>Metazoa</taxon>
        <taxon>Chordata</taxon>
        <taxon>Craniata</taxon>
        <taxon>Vertebrata</taxon>
        <taxon>Euteleostomi</taxon>
        <taxon>Actinopterygii</taxon>
        <taxon>Neopterygii</taxon>
        <taxon>Teleostei</taxon>
        <taxon>Ostariophysi</taxon>
        <taxon>Siluriformes</taxon>
        <taxon>Clariidae</taxon>
        <taxon>Clarias</taxon>
    </lineage>
</organism>
<keyword evidence="3" id="KW-0812">Transmembrane</keyword>
<evidence type="ECO:0000313" key="5">
    <source>
        <dbReference type="EMBL" id="KAF5906259.1"/>
    </source>
</evidence>
<dbReference type="PROSITE" id="PS00652">
    <property type="entry name" value="TNFR_NGFR_1"/>
    <property type="match status" value="1"/>
</dbReference>
<dbReference type="GO" id="GO:0006955">
    <property type="term" value="P:immune response"/>
    <property type="evidence" value="ECO:0007669"/>
    <property type="project" value="InterPro"/>
</dbReference>
<dbReference type="GO" id="GO:0050830">
    <property type="term" value="P:defense response to Gram-positive bacterium"/>
    <property type="evidence" value="ECO:0007669"/>
    <property type="project" value="TreeGrafter"/>
</dbReference>
<feature type="disulfide bond" evidence="1">
    <location>
        <begin position="18"/>
        <end position="33"/>
    </location>
</feature>
<dbReference type="EMBL" id="QNUK01000035">
    <property type="protein sequence ID" value="KAF5906259.1"/>
    <property type="molecule type" value="Genomic_DNA"/>
</dbReference>
<keyword evidence="5" id="KW-0675">Receptor</keyword>
<name>A0A8J4U6Z7_CLAMG</name>
<comment type="caution">
    <text evidence="5">The sequence shown here is derived from an EMBL/GenBank/DDBJ whole genome shotgun (WGS) entry which is preliminary data.</text>
</comment>
<evidence type="ECO:0000313" key="6">
    <source>
        <dbReference type="Proteomes" id="UP000727407"/>
    </source>
</evidence>
<dbReference type="OrthoDB" id="10031141at2759"/>
<dbReference type="PANTHER" id="PTHR46838:SF1">
    <property type="entry name" value="TUMOR NECROSIS FACTOR RECEPTOR SUPERFAMILY MEMBER 14"/>
    <property type="match status" value="1"/>
</dbReference>
<feature type="region of interest" description="Disordered" evidence="2">
    <location>
        <begin position="182"/>
        <end position="204"/>
    </location>
</feature>
<keyword evidence="1" id="KW-1015">Disulfide bond</keyword>
<keyword evidence="3" id="KW-0472">Membrane</keyword>
<comment type="caution">
    <text evidence="1">Lacks conserved residue(s) required for the propagation of feature annotation.</text>
</comment>
<dbReference type="GO" id="GO:0009897">
    <property type="term" value="C:external side of plasma membrane"/>
    <property type="evidence" value="ECO:0007669"/>
    <property type="project" value="TreeGrafter"/>
</dbReference>
<dbReference type="GO" id="GO:0006915">
    <property type="term" value="P:apoptotic process"/>
    <property type="evidence" value="ECO:0007669"/>
    <property type="project" value="InterPro"/>
</dbReference>
<dbReference type="GO" id="GO:0007165">
    <property type="term" value="P:signal transduction"/>
    <property type="evidence" value="ECO:0007669"/>
    <property type="project" value="InterPro"/>
</dbReference>
<feature type="transmembrane region" description="Helical" evidence="3">
    <location>
        <begin position="151"/>
        <end position="170"/>
    </location>
</feature>
<dbReference type="Pfam" id="PF00020">
    <property type="entry name" value="TNFR_c6"/>
    <property type="match status" value="2"/>
</dbReference>
<dbReference type="PROSITE" id="PS50050">
    <property type="entry name" value="TNFR_NGFR_2"/>
    <property type="match status" value="1"/>
</dbReference>
<dbReference type="SMART" id="SM00208">
    <property type="entry name" value="TNFR"/>
    <property type="match status" value="3"/>
</dbReference>
<dbReference type="SUPFAM" id="SSF57586">
    <property type="entry name" value="TNF receptor-like"/>
    <property type="match status" value="3"/>
</dbReference>
<dbReference type="GO" id="GO:0050829">
    <property type="term" value="P:defense response to Gram-negative bacterium"/>
    <property type="evidence" value="ECO:0007669"/>
    <property type="project" value="TreeGrafter"/>
</dbReference>
<feature type="non-terminal residue" evidence="5">
    <location>
        <position position="1"/>
    </location>
</feature>
<dbReference type="InterPro" id="IPR001368">
    <property type="entry name" value="TNFR/NGFR_Cys_rich_reg"/>
</dbReference>
<dbReference type="GO" id="GO:0002720">
    <property type="term" value="P:positive regulation of cytokine production involved in immune response"/>
    <property type="evidence" value="ECO:0007669"/>
    <property type="project" value="TreeGrafter"/>
</dbReference>
<dbReference type="PANTHER" id="PTHR46838">
    <property type="entry name" value="TUMOR NECROSIS FACTOR RECEPTOR SUPERFAMILY MEMBER 14"/>
    <property type="match status" value="1"/>
</dbReference>